<dbReference type="SUPFAM" id="SSF103473">
    <property type="entry name" value="MFS general substrate transporter"/>
    <property type="match status" value="1"/>
</dbReference>
<evidence type="ECO:0000256" key="6">
    <source>
        <dbReference type="SAM" id="Phobius"/>
    </source>
</evidence>
<dbReference type="AlphaFoldDB" id="A0AAE3NYT2"/>
<feature type="domain" description="Major facilitator superfamily (MFS) profile" evidence="7">
    <location>
        <begin position="7"/>
        <end position="381"/>
    </location>
</feature>
<feature type="transmembrane region" description="Helical" evidence="6">
    <location>
        <begin position="30"/>
        <end position="52"/>
    </location>
</feature>
<gene>
    <name evidence="8" type="ORF">OD816_000112</name>
</gene>
<feature type="transmembrane region" description="Helical" evidence="6">
    <location>
        <begin position="329"/>
        <end position="350"/>
    </location>
</feature>
<feature type="transmembrane region" description="Helical" evidence="6">
    <location>
        <begin position="273"/>
        <end position="306"/>
    </location>
</feature>
<name>A0AAE3NYT2_9BACT</name>
<organism evidence="8 9">
    <name type="scientific">Candidatus Thermodesulfobacterium syntrophicum</name>
    <dbReference type="NCBI Taxonomy" id="3060442"/>
    <lineage>
        <taxon>Bacteria</taxon>
        <taxon>Pseudomonadati</taxon>
        <taxon>Thermodesulfobacteriota</taxon>
        <taxon>Thermodesulfobacteria</taxon>
        <taxon>Thermodesulfobacteriales</taxon>
        <taxon>Thermodesulfobacteriaceae</taxon>
        <taxon>Thermodesulfobacterium</taxon>
    </lineage>
</organism>
<keyword evidence="4 6" id="KW-1133">Transmembrane helix</keyword>
<dbReference type="Gene3D" id="1.20.1250.20">
    <property type="entry name" value="MFS general substrate transporter like domains"/>
    <property type="match status" value="2"/>
</dbReference>
<dbReference type="EMBL" id="JAPHEG010000001">
    <property type="protein sequence ID" value="MDF2952867.1"/>
    <property type="molecule type" value="Genomic_DNA"/>
</dbReference>
<dbReference type="PANTHER" id="PTHR42688:SF1">
    <property type="entry name" value="BLR5212 PROTEIN"/>
    <property type="match status" value="1"/>
</dbReference>
<feature type="transmembrane region" description="Helical" evidence="6">
    <location>
        <begin position="356"/>
        <end position="377"/>
    </location>
</feature>
<feature type="transmembrane region" description="Helical" evidence="6">
    <location>
        <begin position="73"/>
        <end position="93"/>
    </location>
</feature>
<evidence type="ECO:0000259" key="7">
    <source>
        <dbReference type="PROSITE" id="PS50850"/>
    </source>
</evidence>
<keyword evidence="3 6" id="KW-0812">Transmembrane</keyword>
<feature type="transmembrane region" description="Helical" evidence="6">
    <location>
        <begin position="210"/>
        <end position="232"/>
    </location>
</feature>
<comment type="subcellular location">
    <subcellularLocation>
        <location evidence="1">Cell membrane</location>
        <topology evidence="1">Multi-pass membrane protein</topology>
    </subcellularLocation>
</comment>
<feature type="transmembrane region" description="Helical" evidence="6">
    <location>
        <begin position="167"/>
        <end position="190"/>
    </location>
</feature>
<dbReference type="Proteomes" id="UP001144110">
    <property type="component" value="Unassembled WGS sequence"/>
</dbReference>
<evidence type="ECO:0000256" key="1">
    <source>
        <dbReference type="ARBA" id="ARBA00004651"/>
    </source>
</evidence>
<proteinExistence type="predicted"/>
<sequence length="384" mass="42366">MIQRSPFLLVILLGLVSLLGDITYEGARSIIGPYLATLGASATVVGFVAGLGEFIGYGLRLISGYFTDKIKKYWTITFAGYFINLISVPALALTKTWFQAVCLVLTERIGKAIRTPARDTILSYTTSKIGRGKSFGFHEAMDQIGAITGPIIIASILFYTGSYKLSFTILLIPALLALFILFVSIFLYPHPQKFEKEESSIEQKVFSKGFWLYAFAIGIYGAGYADFALIAYHFKKTEILTGSWIPVFYAIAMGVDAISALIFGYFFDKKGFVILIFSVLISSLFAPCVFLGDFNVVLLGMILWGIGMGAQESIMRAAISFFIPKDKRATGYGIFNALYGFLWFLGSTLLGVLYEFSIYALVIISMLLQFLSIPLLISVSKIKL</sequence>
<dbReference type="GO" id="GO:0005886">
    <property type="term" value="C:plasma membrane"/>
    <property type="evidence" value="ECO:0007669"/>
    <property type="project" value="UniProtKB-SubCell"/>
</dbReference>
<evidence type="ECO:0000313" key="9">
    <source>
        <dbReference type="Proteomes" id="UP001144110"/>
    </source>
</evidence>
<dbReference type="InterPro" id="IPR052425">
    <property type="entry name" value="Uncharacterized_MFS-type"/>
</dbReference>
<reference evidence="8" key="1">
    <citation type="submission" date="2022-11" db="EMBL/GenBank/DDBJ databases">
        <title>Candidatus Alkanophaga archaea from heated hydrothermal vent sediment oxidize petroleum alkanes.</title>
        <authorList>
            <person name="Zehnle H."/>
            <person name="Laso-Perez R."/>
            <person name="Lipp J."/>
            <person name="Teske A."/>
            <person name="Wegener G."/>
        </authorList>
    </citation>
    <scope>NUCLEOTIDE SEQUENCE</scope>
    <source>
        <strain evidence="8">MCA70</strain>
    </source>
</reference>
<dbReference type="InterPro" id="IPR011701">
    <property type="entry name" value="MFS"/>
</dbReference>
<evidence type="ECO:0000256" key="2">
    <source>
        <dbReference type="ARBA" id="ARBA00022475"/>
    </source>
</evidence>
<dbReference type="InterPro" id="IPR036259">
    <property type="entry name" value="MFS_trans_sf"/>
</dbReference>
<dbReference type="CDD" id="cd17370">
    <property type="entry name" value="MFS_MJ1317_like"/>
    <property type="match status" value="1"/>
</dbReference>
<evidence type="ECO:0000313" key="8">
    <source>
        <dbReference type="EMBL" id="MDF2952867.1"/>
    </source>
</evidence>
<feature type="transmembrane region" description="Helical" evidence="6">
    <location>
        <begin position="244"/>
        <end position="267"/>
    </location>
</feature>
<accession>A0AAE3NYT2</accession>
<dbReference type="PANTHER" id="PTHR42688">
    <property type="entry name" value="CONSERVED PROTEIN"/>
    <property type="match status" value="1"/>
</dbReference>
<keyword evidence="5 6" id="KW-0472">Membrane</keyword>
<evidence type="ECO:0000256" key="5">
    <source>
        <dbReference type="ARBA" id="ARBA00023136"/>
    </source>
</evidence>
<dbReference type="GO" id="GO:0022857">
    <property type="term" value="F:transmembrane transporter activity"/>
    <property type="evidence" value="ECO:0007669"/>
    <property type="project" value="InterPro"/>
</dbReference>
<protein>
    <submittedName>
        <fullName evidence="8">MFS-type transporter involved in bile tolerance</fullName>
    </submittedName>
</protein>
<dbReference type="InterPro" id="IPR020846">
    <property type="entry name" value="MFS_dom"/>
</dbReference>
<dbReference type="PROSITE" id="PS50850">
    <property type="entry name" value="MFS"/>
    <property type="match status" value="1"/>
</dbReference>
<evidence type="ECO:0000256" key="4">
    <source>
        <dbReference type="ARBA" id="ARBA00022989"/>
    </source>
</evidence>
<comment type="caution">
    <text evidence="8">The sequence shown here is derived from an EMBL/GenBank/DDBJ whole genome shotgun (WGS) entry which is preliminary data.</text>
</comment>
<feature type="transmembrane region" description="Helical" evidence="6">
    <location>
        <begin position="143"/>
        <end position="160"/>
    </location>
</feature>
<dbReference type="Pfam" id="PF07690">
    <property type="entry name" value="MFS_1"/>
    <property type="match status" value="1"/>
</dbReference>
<evidence type="ECO:0000256" key="3">
    <source>
        <dbReference type="ARBA" id="ARBA00022692"/>
    </source>
</evidence>
<keyword evidence="2" id="KW-1003">Cell membrane</keyword>